<reference evidence="4" key="1">
    <citation type="submission" date="2021-01" db="UniProtKB">
        <authorList>
            <consortium name="EnsemblMetazoa"/>
        </authorList>
    </citation>
    <scope>IDENTIFICATION</scope>
</reference>
<dbReference type="Pfam" id="PF09587">
    <property type="entry name" value="PGA_cap"/>
    <property type="match status" value="1"/>
</dbReference>
<dbReference type="PANTHER" id="PTHR33393:SF11">
    <property type="entry name" value="POLYGLUTAMINE SYNTHESIS ACCESSORY PROTEIN RV0574C-RELATED"/>
    <property type="match status" value="1"/>
</dbReference>
<dbReference type="CDD" id="cd07381">
    <property type="entry name" value="MPP_CapA"/>
    <property type="match status" value="1"/>
</dbReference>
<organism evidence="4 5">
    <name type="scientific">Clytia hemisphaerica</name>
    <dbReference type="NCBI Taxonomy" id="252671"/>
    <lineage>
        <taxon>Eukaryota</taxon>
        <taxon>Metazoa</taxon>
        <taxon>Cnidaria</taxon>
        <taxon>Hydrozoa</taxon>
        <taxon>Hydroidolina</taxon>
        <taxon>Leptothecata</taxon>
        <taxon>Obeliida</taxon>
        <taxon>Clytiidae</taxon>
        <taxon>Clytia</taxon>
    </lineage>
</organism>
<dbReference type="AlphaFoldDB" id="A0A7M5X171"/>
<dbReference type="PANTHER" id="PTHR33393">
    <property type="entry name" value="POLYGLUTAMINE SYNTHESIS ACCESSORY PROTEIN RV0574C-RELATED"/>
    <property type="match status" value="1"/>
</dbReference>
<feature type="domain" description="Capsule synthesis protein CapA" evidence="3">
    <location>
        <begin position="29"/>
        <end position="280"/>
    </location>
</feature>
<evidence type="ECO:0000256" key="1">
    <source>
        <dbReference type="ARBA" id="ARBA00005662"/>
    </source>
</evidence>
<dbReference type="InterPro" id="IPR029052">
    <property type="entry name" value="Metallo-depent_PP-like"/>
</dbReference>
<keyword evidence="2" id="KW-0472">Membrane</keyword>
<name>A0A7M5X171_9CNID</name>
<dbReference type="Proteomes" id="UP000594262">
    <property type="component" value="Unplaced"/>
</dbReference>
<keyword evidence="2" id="KW-1133">Transmembrane helix</keyword>
<proteinExistence type="inferred from homology"/>
<evidence type="ECO:0000313" key="4">
    <source>
        <dbReference type="EnsemblMetazoa" id="CLYHEMP016162.1"/>
    </source>
</evidence>
<evidence type="ECO:0000313" key="5">
    <source>
        <dbReference type="Proteomes" id="UP000594262"/>
    </source>
</evidence>
<accession>A0A7M5X171</accession>
<keyword evidence="5" id="KW-1185">Reference proteome</keyword>
<dbReference type="Gene3D" id="3.60.21.10">
    <property type="match status" value="1"/>
</dbReference>
<dbReference type="InterPro" id="IPR019079">
    <property type="entry name" value="Capsule_synth_CapA"/>
</dbReference>
<dbReference type="InterPro" id="IPR052169">
    <property type="entry name" value="CW_Biosynth-Accessory"/>
</dbReference>
<comment type="similarity">
    <text evidence="1">Belongs to the CapA family.</text>
</comment>
<feature type="transmembrane region" description="Helical" evidence="2">
    <location>
        <begin position="12"/>
        <end position="32"/>
    </location>
</feature>
<dbReference type="SUPFAM" id="SSF56300">
    <property type="entry name" value="Metallo-dependent phosphatases"/>
    <property type="match status" value="1"/>
</dbReference>
<protein>
    <recommendedName>
        <fullName evidence="3">Capsule synthesis protein CapA domain-containing protein</fullName>
    </recommendedName>
</protein>
<evidence type="ECO:0000256" key="2">
    <source>
        <dbReference type="SAM" id="Phobius"/>
    </source>
</evidence>
<sequence>TMLESNEKSLNLIWIFIMLVQSCHVLSLEIIFGGDISFHGPIEYHLLKEDCSFNRPFVEVKKLFRRVDNTVINLETTLGELKRLDKFRNDDKLITFLSDPKSVKGLRNSHITAVTVANNHFLDYGEIGANSTIRFIRQEGLKISGLSYGKEHPKPQEPVVFEKDGVRVCLLSYCFNKDGCTELRNMSHTGQALFINFQKVLEEIDGTRKKYSPTSIIVYLHQGMEYRILSGMQKQQKELFDKLAGHVDVVVESHTHVTSGHFYHNKTLFTGQLGNLLFPLHSPVVLDFDDQSEKKKKEMDDKWFKISRRWSNPSVKSKLVKLSFDRNGLIPIKSRYMYAFNKVDKHRCMYIKPSKKGWRKICAKGDQSCEGTSDCSMLQCKT</sequence>
<evidence type="ECO:0000259" key="3">
    <source>
        <dbReference type="SMART" id="SM00854"/>
    </source>
</evidence>
<keyword evidence="2" id="KW-0812">Transmembrane</keyword>
<dbReference type="EnsemblMetazoa" id="CLYHEMT016162.1">
    <property type="protein sequence ID" value="CLYHEMP016162.1"/>
    <property type="gene ID" value="CLYHEMG016162"/>
</dbReference>
<dbReference type="SMART" id="SM00854">
    <property type="entry name" value="PGA_cap"/>
    <property type="match status" value="1"/>
</dbReference>
<dbReference type="OrthoDB" id="5973513at2759"/>